<gene>
    <name evidence="1" type="ORF">S06H3_22277</name>
</gene>
<reference evidence="1" key="1">
    <citation type="journal article" date="2014" name="Front. Microbiol.">
        <title>High frequency of phylogenetically diverse reductive dehalogenase-homologous genes in deep subseafloor sedimentary metagenomes.</title>
        <authorList>
            <person name="Kawai M."/>
            <person name="Futagami T."/>
            <person name="Toyoda A."/>
            <person name="Takaki Y."/>
            <person name="Nishi S."/>
            <person name="Hori S."/>
            <person name="Arai W."/>
            <person name="Tsubouchi T."/>
            <person name="Morono Y."/>
            <person name="Uchiyama I."/>
            <person name="Ito T."/>
            <person name="Fujiyama A."/>
            <person name="Inagaki F."/>
            <person name="Takami H."/>
        </authorList>
    </citation>
    <scope>NUCLEOTIDE SEQUENCE</scope>
    <source>
        <strain evidence="1">Expedition CK06-06</strain>
    </source>
</reference>
<proteinExistence type="predicted"/>
<evidence type="ECO:0000313" key="1">
    <source>
        <dbReference type="EMBL" id="GAI13134.1"/>
    </source>
</evidence>
<accession>X1N3F5</accession>
<sequence>MEPTSLRIQRTATNLLMNYVQLVPGVPTRMHFTDDYKIDRTIADKETGKPKKIKSLVFWVDELEGVDAARTFSILSQKLAAHFEPFLPDKEYIHYDFIVTQIGDGFLKDWNVQPIRRPETE</sequence>
<organism evidence="1">
    <name type="scientific">marine sediment metagenome</name>
    <dbReference type="NCBI Taxonomy" id="412755"/>
    <lineage>
        <taxon>unclassified sequences</taxon>
        <taxon>metagenomes</taxon>
        <taxon>ecological metagenomes</taxon>
    </lineage>
</organism>
<dbReference type="EMBL" id="BARV01011872">
    <property type="protein sequence ID" value="GAI13134.1"/>
    <property type="molecule type" value="Genomic_DNA"/>
</dbReference>
<dbReference type="AlphaFoldDB" id="X1N3F5"/>
<protein>
    <submittedName>
        <fullName evidence="1">Uncharacterized protein</fullName>
    </submittedName>
</protein>
<name>X1N3F5_9ZZZZ</name>
<comment type="caution">
    <text evidence="1">The sequence shown here is derived from an EMBL/GenBank/DDBJ whole genome shotgun (WGS) entry which is preliminary data.</text>
</comment>